<dbReference type="GO" id="GO:0003899">
    <property type="term" value="F:DNA-directed RNA polymerase activity"/>
    <property type="evidence" value="ECO:0007669"/>
    <property type="project" value="UniProtKB-UniRule"/>
</dbReference>
<dbReference type="NCBIfam" id="TIGR02389">
    <property type="entry name" value="RNA_pol_rpoA2"/>
    <property type="match status" value="1"/>
</dbReference>
<dbReference type="SUPFAM" id="SSF64484">
    <property type="entry name" value="beta and beta-prime subunits of DNA dependent RNA-polymerase"/>
    <property type="match status" value="1"/>
</dbReference>
<reference evidence="10" key="1">
    <citation type="journal article" date="2014" name="Genome Biol. Evol.">
        <title>Pangenome evidence for extensive interdomain horizontal transfer affecting lineage core and shell genes in uncultured planktonic thaumarchaeota and euryarchaeota.</title>
        <authorList>
            <person name="Deschamps P."/>
            <person name="Zivanovic Y."/>
            <person name="Moreira D."/>
            <person name="Rodriguez-Valera F."/>
            <person name="Lopez-Garcia P."/>
        </authorList>
    </citation>
    <scope>NUCLEOTIDE SEQUENCE</scope>
</reference>
<dbReference type="EC" id="2.7.7.6" evidence="8"/>
<organism evidence="10">
    <name type="scientific">uncultured marine group II/III euryarchaeote KM3_157_C11</name>
    <dbReference type="NCBI Taxonomy" id="1457903"/>
    <lineage>
        <taxon>Archaea</taxon>
        <taxon>Methanobacteriati</taxon>
        <taxon>Methanobacteriota</taxon>
        <taxon>environmental samples</taxon>
    </lineage>
</organism>
<name>A0A075GEM5_9EURY</name>
<evidence type="ECO:0000256" key="8">
    <source>
        <dbReference type="HAMAP-Rule" id="MF_00411"/>
    </source>
</evidence>
<feature type="domain" description="RNA polymerase Rpb1" evidence="9">
    <location>
        <begin position="373"/>
        <end position="703"/>
    </location>
</feature>
<dbReference type="InterPro" id="IPR007081">
    <property type="entry name" value="RNA_pol_Rpb1_5"/>
</dbReference>
<evidence type="ECO:0000256" key="4">
    <source>
        <dbReference type="ARBA" id="ARBA00022695"/>
    </source>
</evidence>
<keyword evidence="6 8" id="KW-0804">Transcription</keyword>
<evidence type="ECO:0000256" key="2">
    <source>
        <dbReference type="ARBA" id="ARBA00022490"/>
    </source>
</evidence>
<keyword evidence="5 8" id="KW-0238">DNA-binding</keyword>
<dbReference type="AlphaFoldDB" id="A0A075GEM5"/>
<dbReference type="GO" id="GO:0003677">
    <property type="term" value="F:DNA binding"/>
    <property type="evidence" value="ECO:0007669"/>
    <property type="project" value="UniProtKB-UniRule"/>
</dbReference>
<dbReference type="EMBL" id="KF900651">
    <property type="protein sequence ID" value="AIF02476.1"/>
    <property type="molecule type" value="Genomic_DNA"/>
</dbReference>
<dbReference type="GO" id="GO:0006351">
    <property type="term" value="P:DNA-templated transcription"/>
    <property type="evidence" value="ECO:0007669"/>
    <property type="project" value="UniProtKB-UniRule"/>
</dbReference>
<keyword evidence="3 8" id="KW-0808">Transferase</keyword>
<dbReference type="GO" id="GO:0000428">
    <property type="term" value="C:DNA-directed RNA polymerase complex"/>
    <property type="evidence" value="ECO:0007669"/>
    <property type="project" value="UniProtKB-KW"/>
</dbReference>
<evidence type="ECO:0000256" key="5">
    <source>
        <dbReference type="ARBA" id="ARBA00023125"/>
    </source>
</evidence>
<evidence type="ECO:0000256" key="3">
    <source>
        <dbReference type="ARBA" id="ARBA00022679"/>
    </source>
</evidence>
<proteinExistence type="inferred from homology"/>
<dbReference type="Pfam" id="PF04998">
    <property type="entry name" value="RNA_pol_Rpb1_5"/>
    <property type="match status" value="1"/>
</dbReference>
<evidence type="ECO:0000313" key="10">
    <source>
        <dbReference type="EMBL" id="AIF02476.1"/>
    </source>
</evidence>
<comment type="similarity">
    <text evidence="8">Belongs to the RNA polymerase beta' chain family.</text>
</comment>
<comment type="catalytic activity">
    <reaction evidence="7 8">
        <text>RNA(n) + a ribonucleoside 5'-triphosphate = RNA(n+1) + diphosphate</text>
        <dbReference type="Rhea" id="RHEA:21248"/>
        <dbReference type="Rhea" id="RHEA-COMP:14527"/>
        <dbReference type="Rhea" id="RHEA-COMP:17342"/>
        <dbReference type="ChEBI" id="CHEBI:33019"/>
        <dbReference type="ChEBI" id="CHEBI:61557"/>
        <dbReference type="ChEBI" id="CHEBI:140395"/>
        <dbReference type="EC" id="2.7.7.6"/>
    </reaction>
</comment>
<dbReference type="PANTHER" id="PTHR19376">
    <property type="entry name" value="DNA-DIRECTED RNA POLYMERASE"/>
    <property type="match status" value="1"/>
</dbReference>
<keyword evidence="1 8" id="KW-0240">DNA-directed RNA polymerase</keyword>
<comment type="subunit">
    <text evidence="8">Part of the RNA polymerase complex.</text>
</comment>
<dbReference type="InterPro" id="IPR045867">
    <property type="entry name" value="DNA-dir_RpoC_beta_prime"/>
</dbReference>
<accession>A0A075GEM5</accession>
<gene>
    <name evidence="8 10" type="primary">rpoA2</name>
    <name evidence="8" type="synonym">rpo1C</name>
</gene>
<keyword evidence="2 8" id="KW-0963">Cytoplasm</keyword>
<dbReference type="PANTHER" id="PTHR19376:SF32">
    <property type="entry name" value="DNA-DIRECTED RNA POLYMERASE III SUBUNIT RPC1"/>
    <property type="match status" value="1"/>
</dbReference>
<protein>
    <recommendedName>
        <fullName evidence="8">DNA-directed RNA polymerase subunit Rpo1C</fullName>
        <ecNumber evidence="8">2.7.7.6</ecNumber>
    </recommendedName>
    <alternativeName>
        <fullName evidence="8">DNA-directed RNA polymerase subunit A''</fullName>
    </alternativeName>
</protein>
<evidence type="ECO:0000256" key="1">
    <source>
        <dbReference type="ARBA" id="ARBA00022478"/>
    </source>
</evidence>
<comment type="subcellular location">
    <subcellularLocation>
        <location evidence="8">Cytoplasm</location>
    </subcellularLocation>
</comment>
<evidence type="ECO:0000259" key="9">
    <source>
        <dbReference type="Pfam" id="PF04998"/>
    </source>
</evidence>
<dbReference type="InterPro" id="IPR012757">
    <property type="entry name" value="RPO1C"/>
</dbReference>
<evidence type="ECO:0000256" key="6">
    <source>
        <dbReference type="ARBA" id="ARBA00023163"/>
    </source>
</evidence>
<sequence length="758" mass="83214">MARSDTIRALERRGMSRSLAAKAADAGEQLGTLKKASLAQLRKLFSFREILEVIESVSNRKVDREEVVAGALEEEKSGDGPFSADAALRRVEKKLGVIWSLPDGYTIDAINEHVTSKGEMLLGVAFPINARQFRYPFSGYVYLKEHHGIRYLSIISEVLSFDRPGTPEEEELLLPAHVEEPYVTFLRIARLMPLPRTLRLDEFHKMDGTPVRSARNYTQVEDSFDLSRDRLRFEQERIDAQRVYTELGFSEKSAQGLFAGGLYHPTQAAAATDEELKDASVPMSRLEEFRKAVEEAAAKALAEPAKAPTKGVEVADLEDEAEAGRKLNPFRIRALKLAEGLPSHYVEEIACSAEKGRLKAKGVKELVATFSELVAAEKKLQQALAKAKATLPQGIVRQLAEKTAGHKLSAKQYGQIVKLALKQYGLAQVDATEAVGILAAQSIGEPGTQMTMRTFHYAGVAEMNVTLGLPRLIEIVDARREPKTPIMEVYLEPQFAADRKVALDVAARIEARSVSSLARIRTDMTNLRLIIEPDQKELKACKLTDELLAARIKKQGRLRCLMTIEGGEIFMTDKEPSFKKLYVLEDKVRQLKVAGIASISRAIVRKDKDEYVIFTEGSDLKAVLAMPEVDPTRTSSNSVHEIAAVLGIEAARNSITYELNQTLNEQGLSVDMRHNLLVADVMTNTGRIKAIGRHGISGAKTSVLARAAFEITSTHLLLAGLSGESDVLTGVAENIIVGQPVHLGTGAVSVIYKPGKGG</sequence>
<keyword evidence="4 8" id="KW-0548">Nucleotidyltransferase</keyword>
<dbReference type="Gene3D" id="1.10.150.390">
    <property type="match status" value="1"/>
</dbReference>
<dbReference type="GO" id="GO:0005737">
    <property type="term" value="C:cytoplasm"/>
    <property type="evidence" value="ECO:0007669"/>
    <property type="project" value="UniProtKB-SubCell"/>
</dbReference>
<dbReference type="HAMAP" id="MF_00411">
    <property type="entry name" value="RNApol_arch_Rpo1C"/>
    <property type="match status" value="1"/>
</dbReference>
<comment type="function">
    <text evidence="8">DNA-dependent RNA polymerase (RNAP) catalyzes the transcription of DNA into RNA using the four ribonucleoside triphosphates as substrates. Forms part of the jaw domain.</text>
</comment>
<evidence type="ECO:0000256" key="7">
    <source>
        <dbReference type="ARBA" id="ARBA00048552"/>
    </source>
</evidence>
<dbReference type="CDD" id="cd06528">
    <property type="entry name" value="RNAP_A"/>
    <property type="match status" value="1"/>
</dbReference>